<name>A0A8B6GTC8_MYTGA</name>
<comment type="caution">
    <text evidence="4">The sequence shown here is derived from an EMBL/GenBank/DDBJ whole genome shotgun (WGS) entry which is preliminary data.</text>
</comment>
<dbReference type="InterPro" id="IPR050958">
    <property type="entry name" value="Cell_Adh-Cytoskel_Orgn"/>
</dbReference>
<feature type="domain" description="Ig-like" evidence="3">
    <location>
        <begin position="22"/>
        <end position="104"/>
    </location>
</feature>
<keyword evidence="2" id="KW-1015">Disulfide bond</keyword>
<evidence type="ECO:0000313" key="5">
    <source>
        <dbReference type="Proteomes" id="UP000596742"/>
    </source>
</evidence>
<feature type="domain" description="Ig-like" evidence="3">
    <location>
        <begin position="208"/>
        <end position="289"/>
    </location>
</feature>
<dbReference type="SUPFAM" id="SSF48726">
    <property type="entry name" value="Immunoglobulin"/>
    <property type="match status" value="3"/>
</dbReference>
<dbReference type="EMBL" id="UYJE01008894">
    <property type="protein sequence ID" value="VDI68345.1"/>
    <property type="molecule type" value="Genomic_DNA"/>
</dbReference>
<dbReference type="InterPro" id="IPR003599">
    <property type="entry name" value="Ig_sub"/>
</dbReference>
<organism evidence="4 5">
    <name type="scientific">Mytilus galloprovincialis</name>
    <name type="common">Mediterranean mussel</name>
    <dbReference type="NCBI Taxonomy" id="29158"/>
    <lineage>
        <taxon>Eukaryota</taxon>
        <taxon>Metazoa</taxon>
        <taxon>Spiralia</taxon>
        <taxon>Lophotrochozoa</taxon>
        <taxon>Mollusca</taxon>
        <taxon>Bivalvia</taxon>
        <taxon>Autobranchia</taxon>
        <taxon>Pteriomorphia</taxon>
        <taxon>Mytilida</taxon>
        <taxon>Mytiloidea</taxon>
        <taxon>Mytilidae</taxon>
        <taxon>Mytilinae</taxon>
        <taxon>Mytilus</taxon>
    </lineage>
</organism>
<dbReference type="Gene3D" id="2.60.40.10">
    <property type="entry name" value="Immunoglobulins"/>
    <property type="match status" value="3"/>
</dbReference>
<gene>
    <name evidence="4" type="ORF">MGAL_10B052015</name>
</gene>
<feature type="domain" description="Ig-like" evidence="3">
    <location>
        <begin position="111"/>
        <end position="205"/>
    </location>
</feature>
<keyword evidence="1" id="KW-0732">Signal</keyword>
<dbReference type="PANTHER" id="PTHR45080">
    <property type="entry name" value="CONTACTIN 5"/>
    <property type="match status" value="1"/>
</dbReference>
<dbReference type="InterPro" id="IPR003598">
    <property type="entry name" value="Ig_sub2"/>
</dbReference>
<dbReference type="GO" id="GO:0030424">
    <property type="term" value="C:axon"/>
    <property type="evidence" value="ECO:0007669"/>
    <property type="project" value="TreeGrafter"/>
</dbReference>
<reference evidence="4" key="1">
    <citation type="submission" date="2018-11" db="EMBL/GenBank/DDBJ databases">
        <authorList>
            <person name="Alioto T."/>
            <person name="Alioto T."/>
        </authorList>
    </citation>
    <scope>NUCLEOTIDE SEQUENCE</scope>
</reference>
<dbReference type="SMART" id="SM00408">
    <property type="entry name" value="IGc2"/>
    <property type="match status" value="3"/>
</dbReference>
<keyword evidence="5" id="KW-1185">Reference proteome</keyword>
<dbReference type="PROSITE" id="PS50835">
    <property type="entry name" value="IG_LIKE"/>
    <property type="match status" value="3"/>
</dbReference>
<dbReference type="GO" id="GO:0043025">
    <property type="term" value="C:neuronal cell body"/>
    <property type="evidence" value="ECO:0007669"/>
    <property type="project" value="TreeGrafter"/>
</dbReference>
<proteinExistence type="predicted"/>
<dbReference type="GO" id="GO:0050808">
    <property type="term" value="P:synapse organization"/>
    <property type="evidence" value="ECO:0007669"/>
    <property type="project" value="TreeGrafter"/>
</dbReference>
<dbReference type="AlphaFoldDB" id="A0A8B6GTC8"/>
<dbReference type="CDD" id="cd00096">
    <property type="entry name" value="Ig"/>
    <property type="match status" value="1"/>
</dbReference>
<dbReference type="OrthoDB" id="6157574at2759"/>
<dbReference type="InterPro" id="IPR013783">
    <property type="entry name" value="Ig-like_fold"/>
</dbReference>
<evidence type="ECO:0000256" key="1">
    <source>
        <dbReference type="ARBA" id="ARBA00022729"/>
    </source>
</evidence>
<evidence type="ECO:0000259" key="3">
    <source>
        <dbReference type="PROSITE" id="PS50835"/>
    </source>
</evidence>
<evidence type="ECO:0000313" key="4">
    <source>
        <dbReference type="EMBL" id="VDI68345.1"/>
    </source>
</evidence>
<dbReference type="Proteomes" id="UP000596742">
    <property type="component" value="Unassembled WGS sequence"/>
</dbReference>
<dbReference type="Pfam" id="PF13927">
    <property type="entry name" value="Ig_3"/>
    <property type="match status" value="2"/>
</dbReference>
<dbReference type="InterPro" id="IPR013098">
    <property type="entry name" value="Ig_I-set"/>
</dbReference>
<dbReference type="SMART" id="SM00409">
    <property type="entry name" value="IG"/>
    <property type="match status" value="3"/>
</dbReference>
<dbReference type="Pfam" id="PF07679">
    <property type="entry name" value="I-set"/>
    <property type="match status" value="1"/>
</dbReference>
<dbReference type="InterPro" id="IPR007110">
    <property type="entry name" value="Ig-like_dom"/>
</dbReference>
<dbReference type="GO" id="GO:0008046">
    <property type="term" value="F:axon guidance receptor activity"/>
    <property type="evidence" value="ECO:0007669"/>
    <property type="project" value="TreeGrafter"/>
</dbReference>
<dbReference type="GO" id="GO:0005886">
    <property type="term" value="C:plasma membrane"/>
    <property type="evidence" value="ECO:0007669"/>
    <property type="project" value="TreeGrafter"/>
</dbReference>
<accession>A0A8B6GTC8</accession>
<sequence length="295" mass="32770">MLKGIQPDTTEKKPIQVSVLAPEQLTMKLITQKEKIIKGSSHTIKYEISGIPKPNKIWWMKDGLERKGEDSASLVFDEFQPTDEGCYICYAKNAAGTSESDPLSLICLEKPTVLLHCEELQIKKGSNHIIKCSVSGKPIPNTLSWKKRIHKDNTTVDLTEAKYAGGTVDSPSLTIKDFDMSDEGTYTCQAINEAGEGCSEELLLLCIEKLTLKLTTQKEKIIKGSSHTIECKISGIPKPNQIWWMKDNVKRKGRDLASLVFKEFQLSDEGCYICYATNAAGTSESGELTLECIGW</sequence>
<dbReference type="GO" id="GO:0007156">
    <property type="term" value="P:homophilic cell adhesion via plasma membrane adhesion molecules"/>
    <property type="evidence" value="ECO:0007669"/>
    <property type="project" value="TreeGrafter"/>
</dbReference>
<protein>
    <recommendedName>
        <fullName evidence="3">Ig-like domain-containing protein</fullName>
    </recommendedName>
</protein>
<dbReference type="PANTHER" id="PTHR45080:SF8">
    <property type="entry name" value="IG-LIKE DOMAIN-CONTAINING PROTEIN"/>
    <property type="match status" value="1"/>
</dbReference>
<dbReference type="InterPro" id="IPR036179">
    <property type="entry name" value="Ig-like_dom_sf"/>
</dbReference>
<evidence type="ECO:0000256" key="2">
    <source>
        <dbReference type="ARBA" id="ARBA00023157"/>
    </source>
</evidence>